<evidence type="ECO:0000313" key="8">
    <source>
        <dbReference type="EMBL" id="EQD75434.1"/>
    </source>
</evidence>
<evidence type="ECO:0000256" key="2">
    <source>
        <dbReference type="ARBA" id="ARBA00007424"/>
    </source>
</evidence>
<evidence type="ECO:0000256" key="3">
    <source>
        <dbReference type="ARBA" id="ARBA00012664"/>
    </source>
</evidence>
<protein>
    <recommendedName>
        <fullName evidence="3">6,7-dimethyl-8-ribityllumazine synthase</fullName>
        <ecNumber evidence="3">2.5.1.78</ecNumber>
    </recommendedName>
</protein>
<dbReference type="HAMAP" id="MF_00178">
    <property type="entry name" value="Lumazine_synth"/>
    <property type="match status" value="1"/>
</dbReference>
<accession>T1D1T5</accession>
<evidence type="ECO:0000256" key="5">
    <source>
        <dbReference type="ARBA" id="ARBA00022679"/>
    </source>
</evidence>
<dbReference type="GO" id="GO:0005829">
    <property type="term" value="C:cytosol"/>
    <property type="evidence" value="ECO:0007669"/>
    <property type="project" value="TreeGrafter"/>
</dbReference>
<dbReference type="InterPro" id="IPR002180">
    <property type="entry name" value="LS/RS"/>
</dbReference>
<evidence type="ECO:0000256" key="1">
    <source>
        <dbReference type="ARBA" id="ARBA00004917"/>
    </source>
</evidence>
<dbReference type="GO" id="GO:0000906">
    <property type="term" value="F:6,7-dimethyl-8-ribityllumazine synthase activity"/>
    <property type="evidence" value="ECO:0007669"/>
    <property type="project" value="UniProtKB-EC"/>
</dbReference>
<dbReference type="InterPro" id="IPR034964">
    <property type="entry name" value="LS"/>
</dbReference>
<gene>
    <name evidence="8" type="ORF">B1A_03977</name>
    <name evidence="7" type="ORF">B1B_06058</name>
</gene>
<dbReference type="EMBL" id="AUZX01002902">
    <property type="protein sequence ID" value="EQD75434.1"/>
    <property type="molecule type" value="Genomic_DNA"/>
</dbReference>
<dbReference type="Pfam" id="PF00885">
    <property type="entry name" value="DMRL_synthase"/>
    <property type="match status" value="1"/>
</dbReference>
<comment type="catalytic activity">
    <reaction evidence="6">
        <text>(2S)-2-hydroxy-3-oxobutyl phosphate + 5-amino-6-(D-ribitylamino)uracil = 6,7-dimethyl-8-(1-D-ribityl)lumazine + phosphate + 2 H2O + H(+)</text>
        <dbReference type="Rhea" id="RHEA:26152"/>
        <dbReference type="ChEBI" id="CHEBI:15377"/>
        <dbReference type="ChEBI" id="CHEBI:15378"/>
        <dbReference type="ChEBI" id="CHEBI:15934"/>
        <dbReference type="ChEBI" id="CHEBI:43474"/>
        <dbReference type="ChEBI" id="CHEBI:58201"/>
        <dbReference type="ChEBI" id="CHEBI:58830"/>
        <dbReference type="EC" id="2.5.1.78"/>
    </reaction>
</comment>
<dbReference type="NCBIfam" id="NF000812">
    <property type="entry name" value="PRK00061.1-4"/>
    <property type="match status" value="1"/>
</dbReference>
<comment type="similarity">
    <text evidence="2">Belongs to the DMRL synthase family.</text>
</comment>
<dbReference type="InterPro" id="IPR036467">
    <property type="entry name" value="LS/RS_sf"/>
</dbReference>
<comment type="pathway">
    <text evidence="1">Cofactor biosynthesis; riboflavin biosynthesis; riboflavin from 2-hydroxy-3-oxobutyl phosphate and 5-amino-6-(D-ribitylamino)uracil: step 1/2.</text>
</comment>
<comment type="caution">
    <text evidence="8">The sequence shown here is derived from an EMBL/GenBank/DDBJ whole genome shotgun (WGS) entry which is preliminary data.</text>
</comment>
<dbReference type="CDD" id="cd09209">
    <property type="entry name" value="Lumazine_synthase-I"/>
    <property type="match status" value="1"/>
</dbReference>
<dbReference type="GO" id="GO:0009349">
    <property type="term" value="C:riboflavin synthase complex"/>
    <property type="evidence" value="ECO:0007669"/>
    <property type="project" value="InterPro"/>
</dbReference>
<dbReference type="NCBIfam" id="TIGR00114">
    <property type="entry name" value="lumazine-synth"/>
    <property type="match status" value="1"/>
</dbReference>
<dbReference type="UniPathway" id="UPA00275">
    <property type="reaction ID" value="UER00404"/>
</dbReference>
<name>T1D1T5_9ZZZZ</name>
<keyword evidence="4" id="KW-0686">Riboflavin biosynthesis</keyword>
<dbReference type="GO" id="GO:0009231">
    <property type="term" value="P:riboflavin biosynthetic process"/>
    <property type="evidence" value="ECO:0007669"/>
    <property type="project" value="UniProtKB-UniPathway"/>
</dbReference>
<dbReference type="EMBL" id="AUZY01003858">
    <property type="protein sequence ID" value="EQD67052.1"/>
    <property type="molecule type" value="Genomic_DNA"/>
</dbReference>
<dbReference type="PANTHER" id="PTHR21058">
    <property type="entry name" value="6,7-DIMETHYL-8-RIBITYLLUMAZINE SYNTHASE DMRL SYNTHASE LUMAZINE SYNTHASE"/>
    <property type="match status" value="1"/>
</dbReference>
<evidence type="ECO:0000256" key="6">
    <source>
        <dbReference type="ARBA" id="ARBA00048785"/>
    </source>
</evidence>
<dbReference type="AlphaFoldDB" id="T1D1T5"/>
<reference evidence="8" key="1">
    <citation type="submission" date="2013-08" db="EMBL/GenBank/DDBJ databases">
        <authorList>
            <person name="Mendez C."/>
            <person name="Richter M."/>
            <person name="Ferrer M."/>
            <person name="Sanchez J."/>
        </authorList>
    </citation>
    <scope>NUCLEOTIDE SEQUENCE</scope>
</reference>
<evidence type="ECO:0000256" key="4">
    <source>
        <dbReference type="ARBA" id="ARBA00022619"/>
    </source>
</evidence>
<dbReference type="EC" id="2.5.1.78" evidence="3"/>
<keyword evidence="5 8" id="KW-0808">Transferase</keyword>
<evidence type="ECO:0000313" key="7">
    <source>
        <dbReference type="EMBL" id="EQD67052.1"/>
    </source>
</evidence>
<dbReference type="PANTHER" id="PTHR21058:SF0">
    <property type="entry name" value="6,7-DIMETHYL-8-RIBITYLLUMAZINE SYNTHASE"/>
    <property type="match status" value="1"/>
</dbReference>
<sequence>MLFEDAAMHVIEGAFAAPRGRIALVAARFNGHIVDALIGGARDVLLRHGVSDDAIDLVRVPGAFELGPVAARLVAGRKHAAVIALGCVIRGATAHFEYVAAAAANGVAQAAQAGTVPVVFGVLTTENIEQAIERAGTKAGNKGADAALAAIELIDLYAKLGA</sequence>
<reference evidence="8" key="2">
    <citation type="journal article" date="2014" name="ISME J.">
        <title>Microbial stratification in low pH oxic and suboxic macroscopic growths along an acid mine drainage.</title>
        <authorList>
            <person name="Mendez-Garcia C."/>
            <person name="Mesa V."/>
            <person name="Sprenger R.R."/>
            <person name="Richter M."/>
            <person name="Diez M.S."/>
            <person name="Solano J."/>
            <person name="Bargiela R."/>
            <person name="Golyshina O.V."/>
            <person name="Manteca A."/>
            <person name="Ramos J.L."/>
            <person name="Gallego J.R."/>
            <person name="Llorente I."/>
            <person name="Martins Dos Santos V.A."/>
            <person name="Jensen O.N."/>
            <person name="Pelaez A.I."/>
            <person name="Sanchez J."/>
            <person name="Ferrer M."/>
        </authorList>
    </citation>
    <scope>NUCLEOTIDE SEQUENCE</scope>
</reference>
<dbReference type="Gene3D" id="3.40.50.960">
    <property type="entry name" value="Lumazine/riboflavin synthase"/>
    <property type="match status" value="1"/>
</dbReference>
<dbReference type="SUPFAM" id="SSF52121">
    <property type="entry name" value="Lumazine synthase"/>
    <property type="match status" value="1"/>
</dbReference>
<organism evidence="8">
    <name type="scientific">mine drainage metagenome</name>
    <dbReference type="NCBI Taxonomy" id="410659"/>
    <lineage>
        <taxon>unclassified sequences</taxon>
        <taxon>metagenomes</taxon>
        <taxon>ecological metagenomes</taxon>
    </lineage>
</organism>
<proteinExistence type="inferred from homology"/>